<evidence type="ECO:0000256" key="1">
    <source>
        <dbReference type="ARBA" id="ARBA00022578"/>
    </source>
</evidence>
<evidence type="ECO:0000256" key="15">
    <source>
        <dbReference type="SAM" id="MobiDB-lite"/>
    </source>
</evidence>
<keyword evidence="2" id="KW-0548">Nucleotidyltransferase</keyword>
<organism evidence="17 18">
    <name type="scientific">Austropuccinia psidii MF-1</name>
    <dbReference type="NCBI Taxonomy" id="1389203"/>
    <lineage>
        <taxon>Eukaryota</taxon>
        <taxon>Fungi</taxon>
        <taxon>Dikarya</taxon>
        <taxon>Basidiomycota</taxon>
        <taxon>Pucciniomycotina</taxon>
        <taxon>Pucciniomycetes</taxon>
        <taxon>Pucciniales</taxon>
        <taxon>Sphaerophragmiaceae</taxon>
        <taxon>Austropuccinia</taxon>
    </lineage>
</organism>
<evidence type="ECO:0000313" key="17">
    <source>
        <dbReference type="EMBL" id="MBW0491221.1"/>
    </source>
</evidence>
<dbReference type="InterPro" id="IPR012337">
    <property type="entry name" value="RNaseH-like_sf"/>
</dbReference>
<dbReference type="PROSITE" id="PS50994">
    <property type="entry name" value="INTEGRASE"/>
    <property type="match status" value="1"/>
</dbReference>
<evidence type="ECO:0000256" key="7">
    <source>
        <dbReference type="ARBA" id="ARBA00022842"/>
    </source>
</evidence>
<keyword evidence="6" id="KW-0378">Hydrolase</keyword>
<dbReference type="GO" id="GO:0046872">
    <property type="term" value="F:metal ion binding"/>
    <property type="evidence" value="ECO:0007669"/>
    <property type="project" value="UniProtKB-KW"/>
</dbReference>
<evidence type="ECO:0000256" key="2">
    <source>
        <dbReference type="ARBA" id="ARBA00022695"/>
    </source>
</evidence>
<evidence type="ECO:0000313" key="18">
    <source>
        <dbReference type="Proteomes" id="UP000765509"/>
    </source>
</evidence>
<comment type="catalytic activity">
    <reaction evidence="13">
        <text>DNA(n) + a 2'-deoxyribonucleoside 5'-triphosphate = DNA(n+1) + diphosphate</text>
        <dbReference type="Rhea" id="RHEA:22508"/>
        <dbReference type="Rhea" id="RHEA-COMP:17339"/>
        <dbReference type="Rhea" id="RHEA-COMP:17340"/>
        <dbReference type="ChEBI" id="CHEBI:33019"/>
        <dbReference type="ChEBI" id="CHEBI:61560"/>
        <dbReference type="ChEBI" id="CHEBI:173112"/>
        <dbReference type="EC" id="2.7.7.49"/>
    </reaction>
</comment>
<dbReference type="GO" id="GO:0003964">
    <property type="term" value="F:RNA-directed DNA polymerase activity"/>
    <property type="evidence" value="ECO:0007669"/>
    <property type="project" value="UniProtKB-KW"/>
</dbReference>
<dbReference type="InterPro" id="IPR036397">
    <property type="entry name" value="RNaseH_sf"/>
</dbReference>
<keyword evidence="9" id="KW-0229">DNA integration</keyword>
<keyword evidence="11" id="KW-0808">Transferase</keyword>
<keyword evidence="4" id="KW-0479">Metal-binding</keyword>
<dbReference type="SUPFAM" id="SSF53098">
    <property type="entry name" value="Ribonuclease H-like"/>
    <property type="match status" value="1"/>
</dbReference>
<dbReference type="GO" id="GO:0016787">
    <property type="term" value="F:hydrolase activity"/>
    <property type="evidence" value="ECO:0007669"/>
    <property type="project" value="UniProtKB-KW"/>
</dbReference>
<dbReference type="EMBL" id="AVOT02010967">
    <property type="protein sequence ID" value="MBW0491221.1"/>
    <property type="molecule type" value="Genomic_DNA"/>
</dbReference>
<keyword evidence="8" id="KW-0694">RNA-binding</keyword>
<dbReference type="Gene3D" id="3.30.420.10">
    <property type="entry name" value="Ribonuclease H-like superfamily/Ribonuclease H"/>
    <property type="match status" value="1"/>
</dbReference>
<gene>
    <name evidence="17" type="ORF">O181_030936</name>
</gene>
<dbReference type="GO" id="GO:0015074">
    <property type="term" value="P:DNA integration"/>
    <property type="evidence" value="ECO:0007669"/>
    <property type="project" value="UniProtKB-KW"/>
</dbReference>
<evidence type="ECO:0000256" key="6">
    <source>
        <dbReference type="ARBA" id="ARBA00022801"/>
    </source>
</evidence>
<dbReference type="GO" id="GO:0006310">
    <property type="term" value="P:DNA recombination"/>
    <property type="evidence" value="ECO:0007669"/>
    <property type="project" value="UniProtKB-KW"/>
</dbReference>
<evidence type="ECO:0000256" key="4">
    <source>
        <dbReference type="ARBA" id="ARBA00022723"/>
    </source>
</evidence>
<keyword evidence="7" id="KW-0460">Magnesium</keyword>
<proteinExistence type="predicted"/>
<reference evidence="17" key="1">
    <citation type="submission" date="2021-03" db="EMBL/GenBank/DDBJ databases">
        <title>Draft genome sequence of rust myrtle Austropuccinia psidii MF-1, a brazilian biotype.</title>
        <authorList>
            <person name="Quecine M.C."/>
            <person name="Pachon D.M.R."/>
            <person name="Bonatelli M.L."/>
            <person name="Correr F.H."/>
            <person name="Franceschini L.M."/>
            <person name="Leite T.F."/>
            <person name="Margarido G.R.A."/>
            <person name="Almeida C.A."/>
            <person name="Ferrarezi J.A."/>
            <person name="Labate C.A."/>
        </authorList>
    </citation>
    <scope>NUCLEOTIDE SEQUENCE</scope>
    <source>
        <strain evidence="17">MF-1</strain>
    </source>
</reference>
<evidence type="ECO:0000259" key="16">
    <source>
        <dbReference type="PROSITE" id="PS50994"/>
    </source>
</evidence>
<evidence type="ECO:0000256" key="13">
    <source>
        <dbReference type="ARBA" id="ARBA00048173"/>
    </source>
</evidence>
<evidence type="ECO:0000256" key="10">
    <source>
        <dbReference type="ARBA" id="ARBA00022918"/>
    </source>
</evidence>
<evidence type="ECO:0000256" key="14">
    <source>
        <dbReference type="ARBA" id="ARBA00049244"/>
    </source>
</evidence>
<evidence type="ECO:0000256" key="12">
    <source>
        <dbReference type="ARBA" id="ARBA00023172"/>
    </source>
</evidence>
<evidence type="ECO:0000256" key="9">
    <source>
        <dbReference type="ARBA" id="ARBA00022908"/>
    </source>
</evidence>
<protein>
    <recommendedName>
        <fullName evidence="16">Integrase catalytic domain-containing protein</fullName>
    </recommendedName>
</protein>
<evidence type="ECO:0000256" key="3">
    <source>
        <dbReference type="ARBA" id="ARBA00022722"/>
    </source>
</evidence>
<feature type="compositionally biased region" description="Basic and acidic residues" evidence="15">
    <location>
        <begin position="216"/>
        <end position="225"/>
    </location>
</feature>
<keyword evidence="10" id="KW-0695">RNA-directed DNA polymerase</keyword>
<dbReference type="PANTHER" id="PTHR42648">
    <property type="entry name" value="TRANSPOSASE, PUTATIVE-RELATED"/>
    <property type="match status" value="1"/>
</dbReference>
<keyword evidence="1" id="KW-0815">Transposition</keyword>
<dbReference type="GO" id="GO:0005634">
    <property type="term" value="C:nucleus"/>
    <property type="evidence" value="ECO:0007669"/>
    <property type="project" value="UniProtKB-ARBA"/>
</dbReference>
<dbReference type="InterPro" id="IPR039537">
    <property type="entry name" value="Retrotran_Ty1/copia-like"/>
</dbReference>
<dbReference type="GO" id="GO:0003887">
    <property type="term" value="F:DNA-directed DNA polymerase activity"/>
    <property type="evidence" value="ECO:0007669"/>
    <property type="project" value="UniProtKB-KW"/>
</dbReference>
<dbReference type="OrthoDB" id="3243429at2759"/>
<evidence type="ECO:0000256" key="8">
    <source>
        <dbReference type="ARBA" id="ARBA00022884"/>
    </source>
</evidence>
<sequence length="579" mass="65169">MLEIAMNIKDYSSDEEMIKAKMIKLTCTNWVQWRFQFENYLISKGMDNLLDPPSEDVKKTIKFKKRNGAAPTLLWSSVSSKFEGVLLKNKSSFYNCWVGLGNCCGKNSVVVICQTLQKLINLRYEPGSSLEKHVDDFHKIHATYLSISADSSISMNLSSSMAAAFFLQSLDNDRELSGLCQTLYDTKPFELSAITDRVLIEHTCQTSSHDQALLFDKNKQPESSKSKGKNKPDGPLNATSESRELNQPSGSDSNEVNALIGKNHQELIYLDSGAGRTVVNNLKSLEDPALVTKHINTFSNPVKVTHQGTLLFKGIKLYPVYYVPNGPVNLLSISQLCDHGMKLISKNNLFLIKYNNQIVNTFHRQGNLFVSRLSSPVNSIYALPTACQYWRLTLVHPSDSYIKVLLKDYQINGSFTHSSDCPVCHQANIKNCPHSQVLPRTDAPFSKTHMDTLQINLQSRKGHKYVLVLIEDYSRFNRIYPLTEKSQAAEYIKSYLMEIKNKLDTTPAFIHTDHGGEFSSQSLVNFLTGQGISLERGPPELPQTNGVAERFNQKLLSKMRCLLGQSDIPISYWDEAKAQ</sequence>
<evidence type="ECO:0000256" key="5">
    <source>
        <dbReference type="ARBA" id="ARBA00022759"/>
    </source>
</evidence>
<dbReference type="Proteomes" id="UP000765509">
    <property type="component" value="Unassembled WGS sequence"/>
</dbReference>
<keyword evidence="12" id="KW-0233">DNA recombination</keyword>
<dbReference type="InterPro" id="IPR001584">
    <property type="entry name" value="Integrase_cat-core"/>
</dbReference>
<dbReference type="Pfam" id="PF00665">
    <property type="entry name" value="rve"/>
    <property type="match status" value="1"/>
</dbReference>
<comment type="caution">
    <text evidence="17">The sequence shown here is derived from an EMBL/GenBank/DDBJ whole genome shotgun (WGS) entry which is preliminary data.</text>
</comment>
<dbReference type="PANTHER" id="PTHR42648:SF11">
    <property type="entry name" value="TRANSPOSON TY4-P GAG-POL POLYPROTEIN"/>
    <property type="match status" value="1"/>
</dbReference>
<keyword evidence="3" id="KW-0540">Nuclease</keyword>
<accession>A0A9Q3CTW4</accession>
<keyword evidence="18" id="KW-1185">Reference proteome</keyword>
<dbReference type="GO" id="GO:0032196">
    <property type="term" value="P:transposition"/>
    <property type="evidence" value="ECO:0007669"/>
    <property type="project" value="UniProtKB-KW"/>
</dbReference>
<feature type="region of interest" description="Disordered" evidence="15">
    <location>
        <begin position="211"/>
        <end position="256"/>
    </location>
</feature>
<evidence type="ECO:0000256" key="11">
    <source>
        <dbReference type="ARBA" id="ARBA00022932"/>
    </source>
</evidence>
<dbReference type="GO" id="GO:0003723">
    <property type="term" value="F:RNA binding"/>
    <property type="evidence" value="ECO:0007669"/>
    <property type="project" value="UniProtKB-KW"/>
</dbReference>
<comment type="catalytic activity">
    <reaction evidence="14">
        <text>DNA(n) + a 2'-deoxyribonucleoside 5'-triphosphate = DNA(n+1) + diphosphate</text>
        <dbReference type="Rhea" id="RHEA:22508"/>
        <dbReference type="Rhea" id="RHEA-COMP:17339"/>
        <dbReference type="Rhea" id="RHEA-COMP:17340"/>
        <dbReference type="ChEBI" id="CHEBI:33019"/>
        <dbReference type="ChEBI" id="CHEBI:61560"/>
        <dbReference type="ChEBI" id="CHEBI:173112"/>
        <dbReference type="EC" id="2.7.7.7"/>
    </reaction>
</comment>
<feature type="compositionally biased region" description="Polar residues" evidence="15">
    <location>
        <begin position="237"/>
        <end position="256"/>
    </location>
</feature>
<feature type="domain" description="Integrase catalytic" evidence="16">
    <location>
        <begin position="440"/>
        <end position="579"/>
    </location>
</feature>
<dbReference type="AlphaFoldDB" id="A0A9Q3CTW4"/>
<dbReference type="GO" id="GO:0004519">
    <property type="term" value="F:endonuclease activity"/>
    <property type="evidence" value="ECO:0007669"/>
    <property type="project" value="UniProtKB-KW"/>
</dbReference>
<name>A0A9Q3CTW4_9BASI</name>
<keyword evidence="11" id="KW-0239">DNA-directed DNA polymerase</keyword>
<keyword evidence="5" id="KW-0255">Endonuclease</keyword>